<dbReference type="EMBL" id="JABUMC010000001">
    <property type="protein sequence ID" value="MBV6545917.1"/>
    <property type="molecule type" value="Genomic_DNA"/>
</dbReference>
<keyword evidence="3 6" id="KW-0812">Transmembrane</keyword>
<evidence type="ECO:0000256" key="2">
    <source>
        <dbReference type="ARBA" id="ARBA00022475"/>
    </source>
</evidence>
<organism evidence="8 9">
    <name type="scientific">Ursidibacter maritimus</name>
    <dbReference type="NCBI Taxonomy" id="1331689"/>
    <lineage>
        <taxon>Bacteria</taxon>
        <taxon>Pseudomonadati</taxon>
        <taxon>Pseudomonadota</taxon>
        <taxon>Gammaproteobacteria</taxon>
        <taxon>Pasteurellales</taxon>
        <taxon>Pasteurellaceae</taxon>
        <taxon>Ursidibacter</taxon>
    </lineage>
</organism>
<dbReference type="PANTHER" id="PTHR33931">
    <property type="entry name" value="HOLIN-LIKE PROTEIN CIDA-RELATED"/>
    <property type="match status" value="1"/>
</dbReference>
<evidence type="ECO:0000256" key="5">
    <source>
        <dbReference type="ARBA" id="ARBA00023136"/>
    </source>
</evidence>
<dbReference type="EMBL" id="JABULY010000001">
    <property type="protein sequence ID" value="MBV6530841.1"/>
    <property type="molecule type" value="Genomic_DNA"/>
</dbReference>
<dbReference type="Proteomes" id="UP000732858">
    <property type="component" value="Unassembled WGS sequence"/>
</dbReference>
<evidence type="ECO:0000313" key="10">
    <source>
        <dbReference type="Proteomes" id="UP001196379"/>
    </source>
</evidence>
<dbReference type="Proteomes" id="UP001196379">
    <property type="component" value="Unassembled WGS sequence"/>
</dbReference>
<accession>A0A949T3H5</accession>
<dbReference type="InterPro" id="IPR005538">
    <property type="entry name" value="LrgA/CidA"/>
</dbReference>
<dbReference type="Pfam" id="PF03788">
    <property type="entry name" value="LrgA"/>
    <property type="match status" value="1"/>
</dbReference>
<evidence type="ECO:0000313" key="7">
    <source>
        <dbReference type="EMBL" id="MBV6530841.1"/>
    </source>
</evidence>
<evidence type="ECO:0000256" key="6">
    <source>
        <dbReference type="SAM" id="Phobius"/>
    </source>
</evidence>
<feature type="transmembrane region" description="Helical" evidence="6">
    <location>
        <begin position="89"/>
        <end position="112"/>
    </location>
</feature>
<dbReference type="AlphaFoldDB" id="A0A949T3H5"/>
<keyword evidence="5 6" id="KW-0472">Membrane</keyword>
<comment type="caution">
    <text evidence="8">The sequence shown here is derived from an EMBL/GenBank/DDBJ whole genome shotgun (WGS) entry which is preliminary data.</text>
</comment>
<evidence type="ECO:0000313" key="8">
    <source>
        <dbReference type="EMBL" id="MBV6545917.1"/>
    </source>
</evidence>
<dbReference type="RefSeq" id="WP_157402745.1">
    <property type="nucleotide sequence ID" value="NZ_JABULY010000001.1"/>
</dbReference>
<keyword evidence="10" id="KW-1185">Reference proteome</keyword>
<reference evidence="8 10" key="1">
    <citation type="journal article" date="2021" name="Mol. Ecol.">
        <title>Polar bear-adapted Ursidibacter maritimus are remarkably conserved after generations in captivity.</title>
        <authorList>
            <person name="Espinosa-Gongora C."/>
            <person name="Hansen M.J."/>
            <person name="Bertelsen M.F."/>
            <person name="Bojesen A.M."/>
        </authorList>
    </citation>
    <scope>NUCLEOTIDE SEQUENCE</scope>
    <source>
        <strain evidence="8">Pb43105x</strain>
        <strain evidence="7 10">Pb43106</strain>
    </source>
</reference>
<feature type="transmembrane region" description="Helical" evidence="6">
    <location>
        <begin position="7"/>
        <end position="25"/>
    </location>
</feature>
<dbReference type="PANTHER" id="PTHR33931:SF5">
    <property type="entry name" value="UPF0299 MEMBRANE PROTEIN YOHJ"/>
    <property type="match status" value="1"/>
</dbReference>
<dbReference type="GO" id="GO:0005886">
    <property type="term" value="C:plasma membrane"/>
    <property type="evidence" value="ECO:0007669"/>
    <property type="project" value="UniProtKB-SubCell"/>
</dbReference>
<evidence type="ECO:0000256" key="3">
    <source>
        <dbReference type="ARBA" id="ARBA00022692"/>
    </source>
</evidence>
<evidence type="ECO:0000256" key="4">
    <source>
        <dbReference type="ARBA" id="ARBA00022989"/>
    </source>
</evidence>
<feature type="transmembrane region" description="Helical" evidence="6">
    <location>
        <begin position="31"/>
        <end position="52"/>
    </location>
</feature>
<gene>
    <name evidence="7" type="ORF">HT657_01550</name>
    <name evidence="8" type="ORF">HT672_01150</name>
</gene>
<evidence type="ECO:0000256" key="1">
    <source>
        <dbReference type="ARBA" id="ARBA00004651"/>
    </source>
</evidence>
<keyword evidence="2" id="KW-1003">Cell membrane</keyword>
<keyword evidence="4 6" id="KW-1133">Transmembrane helix</keyword>
<protein>
    <submittedName>
        <fullName evidence="8">CidA/LrgA family protein</fullName>
    </submittedName>
</protein>
<dbReference type="GeneID" id="65548577"/>
<sequence>MLIKSLRFIVALSLLFLMLLLGQWLNILLPIGIPESIWGLLLLFSLLVIKVVKIQWIAPASRPLTRYMTLFFLPICSGIIEQIDVLNQYLQALFIANFLSTVGCLIIIGYLAQWLFEREGQQDE</sequence>
<dbReference type="OrthoDB" id="385012at2"/>
<proteinExistence type="predicted"/>
<comment type="subcellular location">
    <subcellularLocation>
        <location evidence="1">Cell membrane</location>
        <topology evidence="1">Multi-pass membrane protein</topology>
    </subcellularLocation>
</comment>
<evidence type="ECO:0000313" key="9">
    <source>
        <dbReference type="Proteomes" id="UP000732858"/>
    </source>
</evidence>
<name>A0A949T3H5_9PAST</name>